<dbReference type="EMBL" id="JAPEUY010000001">
    <property type="protein sequence ID" value="KAJ4377320.1"/>
    <property type="molecule type" value="Genomic_DNA"/>
</dbReference>
<proteinExistence type="predicted"/>
<reference evidence="1" key="1">
    <citation type="submission" date="2022-10" db="EMBL/GenBank/DDBJ databases">
        <title>Tapping the CABI collections for fungal endophytes: first genome assemblies for Collariella, Neodidymelliopsis, Ascochyta clinopodiicola, Didymella pomorum, Didymosphaeria variabile, Neocosmospora piperis and Neocucurbitaria cava.</title>
        <authorList>
            <person name="Hill R."/>
        </authorList>
    </citation>
    <scope>NUCLEOTIDE SEQUENCE</scope>
    <source>
        <strain evidence="1">IMI 356814</strain>
    </source>
</reference>
<accession>A0A9W8YFU1</accession>
<comment type="caution">
    <text evidence="1">The sequence shown here is derived from an EMBL/GenBank/DDBJ whole genome shotgun (WGS) entry which is preliminary data.</text>
</comment>
<name>A0A9W8YFU1_9PLEO</name>
<organism evidence="1 2">
    <name type="scientific">Neocucurbitaria cava</name>
    <dbReference type="NCBI Taxonomy" id="798079"/>
    <lineage>
        <taxon>Eukaryota</taxon>
        <taxon>Fungi</taxon>
        <taxon>Dikarya</taxon>
        <taxon>Ascomycota</taxon>
        <taxon>Pezizomycotina</taxon>
        <taxon>Dothideomycetes</taxon>
        <taxon>Pleosporomycetidae</taxon>
        <taxon>Pleosporales</taxon>
        <taxon>Pleosporineae</taxon>
        <taxon>Cucurbitariaceae</taxon>
        <taxon>Neocucurbitaria</taxon>
    </lineage>
</organism>
<sequence>MLFTTLSHTVLLFPDGTSDDPKLAAAASPPASPECASTLYPDMDFGYHCYATGADALQTDLYTNVDHIPSAVRSDGKKGAYYSFGINRPTDTVVTMWYYVTIYEWGDTVNTSRVRELFQYLILWTSYVGSNGRTMGGWAGGLHVPDDV</sequence>
<evidence type="ECO:0000313" key="2">
    <source>
        <dbReference type="Proteomes" id="UP001140560"/>
    </source>
</evidence>
<dbReference type="AlphaFoldDB" id="A0A9W8YFU1"/>
<dbReference type="Proteomes" id="UP001140560">
    <property type="component" value="Unassembled WGS sequence"/>
</dbReference>
<evidence type="ECO:0000313" key="1">
    <source>
        <dbReference type="EMBL" id="KAJ4377320.1"/>
    </source>
</evidence>
<protein>
    <submittedName>
        <fullName evidence="1">Uncharacterized protein</fullName>
    </submittedName>
</protein>
<keyword evidence="2" id="KW-1185">Reference proteome</keyword>
<gene>
    <name evidence="1" type="ORF">N0V83_000145</name>
</gene>